<reference evidence="16 17" key="1">
    <citation type="submission" date="2013-03" db="EMBL/GenBank/DDBJ databases">
        <title>The Genome Sequence of Exophiala aquamarina CBS 119918.</title>
        <authorList>
            <consortium name="The Broad Institute Genomics Platform"/>
            <person name="Cuomo C."/>
            <person name="de Hoog S."/>
            <person name="Gorbushina A."/>
            <person name="Walker B."/>
            <person name="Young S.K."/>
            <person name="Zeng Q."/>
            <person name="Gargeya S."/>
            <person name="Fitzgerald M."/>
            <person name="Haas B."/>
            <person name="Abouelleil A."/>
            <person name="Allen A.W."/>
            <person name="Alvarado L."/>
            <person name="Arachchi H.M."/>
            <person name="Berlin A.M."/>
            <person name="Chapman S.B."/>
            <person name="Gainer-Dewar J."/>
            <person name="Goldberg J."/>
            <person name="Griggs A."/>
            <person name="Gujja S."/>
            <person name="Hansen M."/>
            <person name="Howarth C."/>
            <person name="Imamovic A."/>
            <person name="Ireland A."/>
            <person name="Larimer J."/>
            <person name="McCowan C."/>
            <person name="Murphy C."/>
            <person name="Pearson M."/>
            <person name="Poon T.W."/>
            <person name="Priest M."/>
            <person name="Roberts A."/>
            <person name="Saif S."/>
            <person name="Shea T."/>
            <person name="Sisk P."/>
            <person name="Sykes S."/>
            <person name="Wortman J."/>
            <person name="Nusbaum C."/>
            <person name="Birren B."/>
        </authorList>
    </citation>
    <scope>NUCLEOTIDE SEQUENCE [LARGE SCALE GENOMIC DNA]</scope>
    <source>
        <strain evidence="16 17">CBS 119918</strain>
    </source>
</reference>
<keyword evidence="8" id="KW-0735">Signal-anchor</keyword>
<dbReference type="InterPro" id="IPR041805">
    <property type="entry name" value="ASMase/PPN1_MPP"/>
</dbReference>
<evidence type="ECO:0000313" key="16">
    <source>
        <dbReference type="EMBL" id="KEF52641.1"/>
    </source>
</evidence>
<evidence type="ECO:0000256" key="13">
    <source>
        <dbReference type="SAM" id="MobiDB-lite"/>
    </source>
</evidence>
<keyword evidence="17" id="KW-1185">Reference proteome</keyword>
<dbReference type="VEuPathDB" id="FungiDB:A1O9_11058"/>
<dbReference type="GO" id="GO:0000298">
    <property type="term" value="F:endopolyphosphatase activity"/>
    <property type="evidence" value="ECO:0007669"/>
    <property type="project" value="UniProtKB-EC"/>
</dbReference>
<feature type="region of interest" description="Disordered" evidence="13">
    <location>
        <begin position="465"/>
        <end position="538"/>
    </location>
</feature>
<dbReference type="GeneID" id="25285958"/>
<dbReference type="GO" id="GO:0005634">
    <property type="term" value="C:nucleus"/>
    <property type="evidence" value="ECO:0007669"/>
    <property type="project" value="EnsemblFungi"/>
</dbReference>
<evidence type="ECO:0000256" key="8">
    <source>
        <dbReference type="ARBA" id="ARBA00022968"/>
    </source>
</evidence>
<name>A0A072NYI1_9EURO</name>
<dbReference type="EC" id="3.6.1.10" evidence="3 12"/>
<evidence type="ECO:0000256" key="11">
    <source>
        <dbReference type="ARBA" id="ARBA00023180"/>
    </source>
</evidence>
<keyword evidence="14" id="KW-0732">Signal</keyword>
<keyword evidence="11" id="KW-0325">Glycoprotein</keyword>
<dbReference type="GO" id="GO:0004309">
    <property type="term" value="F:exopolyphosphatase activity"/>
    <property type="evidence" value="ECO:0007669"/>
    <property type="project" value="EnsemblFungi"/>
</dbReference>
<keyword evidence="7 12" id="KW-0378">Hydrolase</keyword>
<evidence type="ECO:0000256" key="14">
    <source>
        <dbReference type="SAM" id="SignalP"/>
    </source>
</evidence>
<evidence type="ECO:0000256" key="4">
    <source>
        <dbReference type="ARBA" id="ARBA00014458"/>
    </source>
</evidence>
<dbReference type="PANTHER" id="PTHR10340:SF55">
    <property type="entry name" value="ENDOPOLYPHOSPHATASE"/>
    <property type="match status" value="1"/>
</dbReference>
<dbReference type="InterPro" id="IPR012358">
    <property type="entry name" value="EndopolyPtase_N1"/>
</dbReference>
<evidence type="ECO:0000256" key="1">
    <source>
        <dbReference type="ARBA" id="ARBA00004576"/>
    </source>
</evidence>
<feature type="compositionally biased region" description="Pro residues" evidence="13">
    <location>
        <begin position="520"/>
        <end position="535"/>
    </location>
</feature>
<proteinExistence type="inferred from homology"/>
<accession>A0A072NYI1</accession>
<comment type="catalytic activity">
    <reaction evidence="12">
        <text>[phosphate](n+1) + n H2O = (n+1) phosphate + n H(+)</text>
        <dbReference type="Rhea" id="RHEA:22452"/>
        <dbReference type="Rhea" id="RHEA-COMP:14280"/>
        <dbReference type="ChEBI" id="CHEBI:15377"/>
        <dbReference type="ChEBI" id="CHEBI:15378"/>
        <dbReference type="ChEBI" id="CHEBI:16838"/>
        <dbReference type="ChEBI" id="CHEBI:43474"/>
        <dbReference type="EC" id="3.6.1.10"/>
    </reaction>
</comment>
<evidence type="ECO:0000256" key="5">
    <source>
        <dbReference type="ARBA" id="ARBA00022554"/>
    </source>
</evidence>
<dbReference type="EMBL" id="AMGV01000016">
    <property type="protein sequence ID" value="KEF52641.1"/>
    <property type="molecule type" value="Genomic_DNA"/>
</dbReference>
<evidence type="ECO:0000256" key="10">
    <source>
        <dbReference type="ARBA" id="ARBA00023136"/>
    </source>
</evidence>
<dbReference type="SUPFAM" id="SSF56300">
    <property type="entry name" value="Metallo-dependent phosphatases"/>
    <property type="match status" value="1"/>
</dbReference>
<dbReference type="OrthoDB" id="348678at2759"/>
<protein>
    <recommendedName>
        <fullName evidence="4 12">Endopolyphosphatase</fullName>
        <ecNumber evidence="3 12">3.6.1.10</ecNumber>
    </recommendedName>
</protein>
<keyword evidence="5 12" id="KW-0926">Vacuole</keyword>
<gene>
    <name evidence="16" type="ORF">A1O9_11058</name>
</gene>
<dbReference type="RefSeq" id="XP_013255231.1">
    <property type="nucleotide sequence ID" value="XM_013399777.1"/>
</dbReference>
<evidence type="ECO:0000259" key="15">
    <source>
        <dbReference type="Pfam" id="PF00149"/>
    </source>
</evidence>
<evidence type="ECO:0000313" key="17">
    <source>
        <dbReference type="Proteomes" id="UP000027920"/>
    </source>
</evidence>
<evidence type="ECO:0000256" key="9">
    <source>
        <dbReference type="ARBA" id="ARBA00022989"/>
    </source>
</evidence>
<dbReference type="Proteomes" id="UP000027920">
    <property type="component" value="Unassembled WGS sequence"/>
</dbReference>
<evidence type="ECO:0000256" key="3">
    <source>
        <dbReference type="ARBA" id="ARBA00012459"/>
    </source>
</evidence>
<feature type="signal peptide" evidence="14">
    <location>
        <begin position="1"/>
        <end position="19"/>
    </location>
</feature>
<dbReference type="GO" id="GO:0008081">
    <property type="term" value="F:phosphoric diester hydrolase activity"/>
    <property type="evidence" value="ECO:0007669"/>
    <property type="project" value="TreeGrafter"/>
</dbReference>
<dbReference type="Pfam" id="PF00149">
    <property type="entry name" value="Metallophos"/>
    <property type="match status" value="1"/>
</dbReference>
<dbReference type="STRING" id="1182545.A0A072NYI1"/>
<dbReference type="GO" id="GO:0006798">
    <property type="term" value="P:polyphosphate catabolic process"/>
    <property type="evidence" value="ECO:0007669"/>
    <property type="project" value="EnsemblFungi"/>
</dbReference>
<comment type="subcellular location">
    <subcellularLocation>
        <location evidence="1">Vacuole membrane</location>
        <topology evidence="1">Single-pass type II membrane protein</topology>
    </subcellularLocation>
</comment>
<feature type="chain" id="PRO_5001681101" description="Endopolyphosphatase" evidence="14">
    <location>
        <begin position="20"/>
        <end position="672"/>
    </location>
</feature>
<evidence type="ECO:0000256" key="7">
    <source>
        <dbReference type="ARBA" id="ARBA00022801"/>
    </source>
</evidence>
<dbReference type="HOGENOM" id="CLU_013424_1_1_1"/>
<dbReference type="GO" id="GO:0000329">
    <property type="term" value="C:fungal-type vacuole membrane"/>
    <property type="evidence" value="ECO:0007669"/>
    <property type="project" value="EnsemblFungi"/>
</dbReference>
<keyword evidence="9" id="KW-1133">Transmembrane helix</keyword>
<dbReference type="FunFam" id="3.60.21.10:FF:000082">
    <property type="entry name" value="Endopolyphosphatase"/>
    <property type="match status" value="1"/>
</dbReference>
<dbReference type="PIRSF" id="PIRSF027093">
    <property type="entry name" value="EndopolyPtase_N1"/>
    <property type="match status" value="1"/>
</dbReference>
<dbReference type="InterPro" id="IPR004843">
    <property type="entry name" value="Calcineurin-like_PHP"/>
</dbReference>
<comment type="caution">
    <text evidence="16">The sequence shown here is derived from an EMBL/GenBank/DDBJ whole genome shotgun (WGS) entry which is preliminary data.</text>
</comment>
<feature type="region of interest" description="Disordered" evidence="13">
    <location>
        <begin position="22"/>
        <end position="42"/>
    </location>
</feature>
<dbReference type="PANTHER" id="PTHR10340">
    <property type="entry name" value="SPHINGOMYELIN PHOSPHODIESTERASE"/>
    <property type="match status" value="1"/>
</dbReference>
<feature type="compositionally biased region" description="Basic residues" evidence="13">
    <location>
        <begin position="504"/>
        <end position="517"/>
    </location>
</feature>
<dbReference type="GO" id="GO:0005829">
    <property type="term" value="C:cytosol"/>
    <property type="evidence" value="ECO:0007669"/>
    <property type="project" value="EnsemblFungi"/>
</dbReference>
<comment type="similarity">
    <text evidence="2">Belongs to the endopolyphosphatase PPN1 family.</text>
</comment>
<keyword evidence="10 12" id="KW-0472">Membrane</keyword>
<sequence>MIGAAGGLLLLLLAAVTAAVPREPPSQGADAQHPLSPSILKTQPPARKLQGRFLHITDIHPDPFYKVHSSPEEQCHSGKGSSGHYGAPVTSCDAPFSLVNATFKWIEENLRDSIDFVIWTGDSARHDNDDRFPRTNKQVLKLNKFVVHKFVEAFGKPDNLHDPDPTNDFVVPIVPTFGNNDILPHNIFQPGPNSWTREYEDIWNKFIPQEQRHSFARGGWYFTEVIPNKLAVFSLNTLYFFDSNSAVDGCDLKSEPGYEHFEWLRIQLQFLRSRGMKAMLIGHVPPARTANKQNWDETCHQKFTLWLRQYRDVIVASVFGHMNIDHFMFQDVHELKYKFKIKGIDDEFQRLGGGLELMSNNETFSATGKSQYLTDLRSNWENLPKPPAGSSYLEEGGADYEAEKKHKKKKKKNDVEKFLKAIGGCWGERYSMSLVSPSVVPNFYPTLRIVHYNISGLEDHSPASKAIGIPAPESYDPLVTDSSDHENSFKGFGDDGDMLQDQTRKKKKKKKGKKKKGPQFPVPKAPSKTSPPGPGYSPQTLSLMSWRQYYANLTAINEAVQSDTTKNPHKHFNYISEYTTNNDSNYQMVDLTLRNWLDVAEKISRGHFPKQQEQVEEDNQNREQDIALLKKGKKKEDRATKARNRLWHVFVKRAFVHTKPDEEIDNKFDSDK</sequence>
<dbReference type="AlphaFoldDB" id="A0A072NYI1"/>
<comment type="function">
    <text evidence="12">Catalyzes the hydrolysis of inorganic polyphosphate (polyP) chains of many hundreds of phosphate residues into shorter lengths.</text>
</comment>
<evidence type="ECO:0000256" key="6">
    <source>
        <dbReference type="ARBA" id="ARBA00022692"/>
    </source>
</evidence>
<organism evidence="16 17">
    <name type="scientific">Exophiala aquamarina CBS 119918</name>
    <dbReference type="NCBI Taxonomy" id="1182545"/>
    <lineage>
        <taxon>Eukaryota</taxon>
        <taxon>Fungi</taxon>
        <taxon>Dikarya</taxon>
        <taxon>Ascomycota</taxon>
        <taxon>Pezizomycotina</taxon>
        <taxon>Eurotiomycetes</taxon>
        <taxon>Chaetothyriomycetidae</taxon>
        <taxon>Chaetothyriales</taxon>
        <taxon>Herpotrichiellaceae</taxon>
        <taxon>Exophiala</taxon>
    </lineage>
</organism>
<evidence type="ECO:0000256" key="2">
    <source>
        <dbReference type="ARBA" id="ARBA00010399"/>
    </source>
</evidence>
<dbReference type="CDD" id="cd00842">
    <property type="entry name" value="MPP_ASMase"/>
    <property type="match status" value="1"/>
</dbReference>
<evidence type="ECO:0000256" key="12">
    <source>
        <dbReference type="PIRNR" id="PIRNR027093"/>
    </source>
</evidence>
<keyword evidence="6" id="KW-0812">Transmembrane</keyword>
<dbReference type="InterPro" id="IPR029052">
    <property type="entry name" value="Metallo-depent_PP-like"/>
</dbReference>
<feature type="domain" description="Calcineurin-like phosphoesterase" evidence="15">
    <location>
        <begin position="52"/>
        <end position="321"/>
    </location>
</feature>